<evidence type="ECO:0000313" key="2">
    <source>
        <dbReference type="Proteomes" id="UP001611251"/>
    </source>
</evidence>
<dbReference type="Proteomes" id="UP001611251">
    <property type="component" value="Unassembled WGS sequence"/>
</dbReference>
<sequence length="97" mass="10607">MTITAKLNLMSDEEYGDIGDADEWGYRDVIFDFAELTEVVNDQQVCTFTMTVNGTLLNALFSLGFSLNGVAFSAELAEAALGDYLRKMHVAATGTRN</sequence>
<reference evidence="1 2" key="1">
    <citation type="submission" date="2024-08" db="EMBL/GenBank/DDBJ databases">
        <title>Pantoea ronii - a newly identified human opportunistic pathogen.</title>
        <authorList>
            <person name="Keidar-Friedman D."/>
            <person name="Sorek N."/>
            <person name="Leshin-Carmel D."/>
            <person name="Tsur A."/>
            <person name="Amsalem M."/>
            <person name="Tolkach D."/>
            <person name="Brosh-Nissimov T."/>
        </authorList>
    </citation>
    <scope>NUCLEOTIDE SEQUENCE [LARGE SCALE GENOMIC DNA]</scope>
    <source>
        <strain evidence="1 2">AA23256</strain>
    </source>
</reference>
<keyword evidence="2" id="KW-1185">Reference proteome</keyword>
<gene>
    <name evidence="1" type="ORF">ABU178_08555</name>
</gene>
<evidence type="ECO:0000313" key="1">
    <source>
        <dbReference type="EMBL" id="MFH8134223.1"/>
    </source>
</evidence>
<dbReference type="RefSeq" id="WP_397213818.1">
    <property type="nucleotide sequence ID" value="NZ_JBGFSN010000004.1"/>
</dbReference>
<comment type="caution">
    <text evidence="1">The sequence shown here is derived from an EMBL/GenBank/DDBJ whole genome shotgun (WGS) entry which is preliminary data.</text>
</comment>
<accession>A0ABW7PV89</accession>
<protein>
    <submittedName>
        <fullName evidence="1">Uncharacterized protein</fullName>
    </submittedName>
</protein>
<dbReference type="EMBL" id="JBGFSN010000004">
    <property type="protein sequence ID" value="MFH8134223.1"/>
    <property type="molecule type" value="Genomic_DNA"/>
</dbReference>
<organism evidence="1 2">
    <name type="scientific">Pantoea osteomyelitidis</name>
    <dbReference type="NCBI Taxonomy" id="3230026"/>
    <lineage>
        <taxon>Bacteria</taxon>
        <taxon>Pseudomonadati</taxon>
        <taxon>Pseudomonadota</taxon>
        <taxon>Gammaproteobacteria</taxon>
        <taxon>Enterobacterales</taxon>
        <taxon>Erwiniaceae</taxon>
        <taxon>Pantoea</taxon>
    </lineage>
</organism>
<name>A0ABW7PV89_9GAMM</name>
<proteinExistence type="predicted"/>